<evidence type="ECO:0000313" key="1">
    <source>
        <dbReference type="EMBL" id="CAK1540287.1"/>
    </source>
</evidence>
<reference evidence="1 2" key="1">
    <citation type="submission" date="2023-11" db="EMBL/GenBank/DDBJ databases">
        <authorList>
            <person name="Okamura Y."/>
        </authorList>
    </citation>
    <scope>NUCLEOTIDE SEQUENCE [LARGE SCALE GENOMIC DNA]</scope>
</reference>
<keyword evidence="2" id="KW-1185">Reference proteome</keyword>
<proteinExistence type="predicted"/>
<organism evidence="1 2">
    <name type="scientific">Leptosia nina</name>
    <dbReference type="NCBI Taxonomy" id="320188"/>
    <lineage>
        <taxon>Eukaryota</taxon>
        <taxon>Metazoa</taxon>
        <taxon>Ecdysozoa</taxon>
        <taxon>Arthropoda</taxon>
        <taxon>Hexapoda</taxon>
        <taxon>Insecta</taxon>
        <taxon>Pterygota</taxon>
        <taxon>Neoptera</taxon>
        <taxon>Endopterygota</taxon>
        <taxon>Lepidoptera</taxon>
        <taxon>Glossata</taxon>
        <taxon>Ditrysia</taxon>
        <taxon>Papilionoidea</taxon>
        <taxon>Pieridae</taxon>
        <taxon>Pierinae</taxon>
        <taxon>Leptosia</taxon>
    </lineage>
</organism>
<protein>
    <submittedName>
        <fullName evidence="1">Uncharacterized protein</fullName>
    </submittedName>
</protein>
<dbReference type="Proteomes" id="UP001497472">
    <property type="component" value="Unassembled WGS sequence"/>
</dbReference>
<name>A0AAV1ITM2_9NEOP</name>
<gene>
    <name evidence="1" type="ORF">LNINA_LOCUS355</name>
</gene>
<evidence type="ECO:0000313" key="2">
    <source>
        <dbReference type="Proteomes" id="UP001497472"/>
    </source>
</evidence>
<accession>A0AAV1ITM2</accession>
<sequence length="78" mass="9079">MLKLPHIWVRGNIYFWYVVIKQRWDSLETIVLTRSSSVQITTSIRAIVDREPPLALNPAHNSTSDILALKAEKYDRIE</sequence>
<dbReference type="AlphaFoldDB" id="A0AAV1ITM2"/>
<comment type="caution">
    <text evidence="1">The sequence shown here is derived from an EMBL/GenBank/DDBJ whole genome shotgun (WGS) entry which is preliminary data.</text>
</comment>
<dbReference type="EMBL" id="CAVLEF010000001">
    <property type="protein sequence ID" value="CAK1540287.1"/>
    <property type="molecule type" value="Genomic_DNA"/>
</dbReference>